<gene>
    <name evidence="2" type="ORF">ACFPCY_15100</name>
</gene>
<dbReference type="EMBL" id="JBHSIT010000004">
    <property type="protein sequence ID" value="MFC4908655.1"/>
    <property type="molecule type" value="Genomic_DNA"/>
</dbReference>
<dbReference type="PANTHER" id="PTHR13887:SF41">
    <property type="entry name" value="THIOREDOXIN SUPERFAMILY PROTEIN"/>
    <property type="match status" value="1"/>
</dbReference>
<evidence type="ECO:0000259" key="1">
    <source>
        <dbReference type="Pfam" id="PF01323"/>
    </source>
</evidence>
<dbReference type="CDD" id="cd03024">
    <property type="entry name" value="DsbA_FrnE"/>
    <property type="match status" value="1"/>
</dbReference>
<reference evidence="3" key="1">
    <citation type="journal article" date="2019" name="Int. J. Syst. Evol. Microbiol.">
        <title>The Global Catalogue of Microorganisms (GCM) 10K type strain sequencing project: providing services to taxonomists for standard genome sequencing and annotation.</title>
        <authorList>
            <consortium name="The Broad Institute Genomics Platform"/>
            <consortium name="The Broad Institute Genome Sequencing Center for Infectious Disease"/>
            <person name="Wu L."/>
            <person name="Ma J."/>
        </authorList>
    </citation>
    <scope>NUCLEOTIDE SEQUENCE [LARGE SCALE GENOMIC DNA]</scope>
    <source>
        <strain evidence="3">KLKA75</strain>
    </source>
</reference>
<dbReference type="InterPro" id="IPR001853">
    <property type="entry name" value="DSBA-like_thioredoxin_dom"/>
</dbReference>
<organism evidence="2 3">
    <name type="scientific">Actinomadura gamaensis</name>
    <dbReference type="NCBI Taxonomy" id="1763541"/>
    <lineage>
        <taxon>Bacteria</taxon>
        <taxon>Bacillati</taxon>
        <taxon>Actinomycetota</taxon>
        <taxon>Actinomycetes</taxon>
        <taxon>Streptosporangiales</taxon>
        <taxon>Thermomonosporaceae</taxon>
        <taxon>Actinomadura</taxon>
    </lineage>
</organism>
<name>A0ABV9TZC6_9ACTN</name>
<dbReference type="InterPro" id="IPR036249">
    <property type="entry name" value="Thioredoxin-like_sf"/>
</dbReference>
<feature type="domain" description="DSBA-like thioredoxin" evidence="1">
    <location>
        <begin position="5"/>
        <end position="196"/>
    </location>
</feature>
<dbReference type="SUPFAM" id="SSF52833">
    <property type="entry name" value="Thioredoxin-like"/>
    <property type="match status" value="1"/>
</dbReference>
<proteinExistence type="predicted"/>
<evidence type="ECO:0000313" key="3">
    <source>
        <dbReference type="Proteomes" id="UP001595872"/>
    </source>
</evidence>
<keyword evidence="3" id="KW-1185">Reference proteome</keyword>
<dbReference type="RefSeq" id="WP_378255504.1">
    <property type="nucleotide sequence ID" value="NZ_JBHSIT010000004.1"/>
</dbReference>
<dbReference type="Proteomes" id="UP001595872">
    <property type="component" value="Unassembled WGS sequence"/>
</dbReference>
<sequence length="206" mass="22100">MKVRVEMTLDVACAWSALAHARLENALERFRAEGGEAEVAYRPFQVVPDAPVEGEPLSEVHRRAFGPDAERNTARMAALAARDGFTMRFDRAVFANTLGAHRLIAAAAGQGKGEEAAGRLFRAYFSDGLNVADRDVLSRSAAELGVRWDPDGDADEVRAAIARVRAEGVTSVPRFVIGERTLPPGAPSTDDLLTALRAAADRAAMV</sequence>
<dbReference type="Pfam" id="PF01323">
    <property type="entry name" value="DSBA"/>
    <property type="match status" value="1"/>
</dbReference>
<evidence type="ECO:0000313" key="2">
    <source>
        <dbReference type="EMBL" id="MFC4908655.1"/>
    </source>
</evidence>
<dbReference type="Gene3D" id="3.40.30.10">
    <property type="entry name" value="Glutaredoxin"/>
    <property type="match status" value="1"/>
</dbReference>
<protein>
    <submittedName>
        <fullName evidence="2">DsbA family protein</fullName>
    </submittedName>
</protein>
<dbReference type="PANTHER" id="PTHR13887">
    <property type="entry name" value="GLUTATHIONE S-TRANSFERASE KAPPA"/>
    <property type="match status" value="1"/>
</dbReference>
<accession>A0ABV9TZC6</accession>
<comment type="caution">
    <text evidence="2">The sequence shown here is derived from an EMBL/GenBank/DDBJ whole genome shotgun (WGS) entry which is preliminary data.</text>
</comment>